<sequence length="128" mass="14905">MEEKQLDFVLVPLGLFVLALYHSWLLFSVLRRPNTTVIGLNALARRRWVQAMMAVRIPLLLSLLPTFFYLEVRLLNLNTSCDSKIFLLIDSEGRYLWRMSYLTSRSAERAKAPVSKNGEYRQRRVDVG</sequence>
<keyword evidence="3" id="KW-1185">Reference proteome</keyword>
<dbReference type="EMBL" id="JAGYWB010000018">
    <property type="protein sequence ID" value="KAI0492821.1"/>
    <property type="molecule type" value="Genomic_DNA"/>
</dbReference>
<evidence type="ECO:0000313" key="2">
    <source>
        <dbReference type="EMBL" id="KAI0492821.1"/>
    </source>
</evidence>
<dbReference type="OrthoDB" id="1737284at2759"/>
<keyword evidence="1" id="KW-0812">Transmembrane</keyword>
<feature type="transmembrane region" description="Helical" evidence="1">
    <location>
        <begin position="6"/>
        <end position="27"/>
    </location>
</feature>
<gene>
    <name evidence="2" type="ORF">KFK09_027097</name>
</gene>
<evidence type="ECO:0000256" key="1">
    <source>
        <dbReference type="SAM" id="Phobius"/>
    </source>
</evidence>
<reference evidence="2" key="1">
    <citation type="journal article" date="2022" name="Front. Genet.">
        <title>Chromosome-Scale Assembly of the Dendrobium nobile Genome Provides Insights Into the Molecular Mechanism of the Biosynthesis of the Medicinal Active Ingredient of Dendrobium.</title>
        <authorList>
            <person name="Xu Q."/>
            <person name="Niu S.-C."/>
            <person name="Li K.-L."/>
            <person name="Zheng P.-J."/>
            <person name="Zhang X.-J."/>
            <person name="Jia Y."/>
            <person name="Liu Y."/>
            <person name="Niu Y.-X."/>
            <person name="Yu L.-H."/>
            <person name="Chen D.-F."/>
            <person name="Zhang G.-Q."/>
        </authorList>
    </citation>
    <scope>NUCLEOTIDE SEQUENCE</scope>
    <source>
        <tissue evidence="2">Leaf</tissue>
    </source>
</reference>
<dbReference type="Pfam" id="PF04654">
    <property type="entry name" value="DUF599"/>
    <property type="match status" value="1"/>
</dbReference>
<dbReference type="AlphaFoldDB" id="A0A8T3AA37"/>
<keyword evidence="1" id="KW-1133">Transmembrane helix</keyword>
<name>A0A8T3AA37_DENNO</name>
<proteinExistence type="predicted"/>
<evidence type="ECO:0000313" key="3">
    <source>
        <dbReference type="Proteomes" id="UP000829196"/>
    </source>
</evidence>
<protein>
    <submittedName>
        <fullName evidence="2">Uncharacterized protein</fullName>
    </submittedName>
</protein>
<feature type="transmembrane region" description="Helical" evidence="1">
    <location>
        <begin position="48"/>
        <end position="70"/>
    </location>
</feature>
<dbReference type="PANTHER" id="PTHR31168:SF19">
    <property type="entry name" value="OS01G0683700 PROTEIN"/>
    <property type="match status" value="1"/>
</dbReference>
<comment type="caution">
    <text evidence="2">The sequence shown here is derived from an EMBL/GenBank/DDBJ whole genome shotgun (WGS) entry which is preliminary data.</text>
</comment>
<dbReference type="InterPro" id="IPR006747">
    <property type="entry name" value="DUF599"/>
</dbReference>
<dbReference type="PANTHER" id="PTHR31168">
    <property type="entry name" value="OS02G0292800 PROTEIN"/>
    <property type="match status" value="1"/>
</dbReference>
<dbReference type="Proteomes" id="UP000829196">
    <property type="component" value="Unassembled WGS sequence"/>
</dbReference>
<keyword evidence="1" id="KW-0472">Membrane</keyword>
<accession>A0A8T3AA37</accession>
<organism evidence="2 3">
    <name type="scientific">Dendrobium nobile</name>
    <name type="common">Orchid</name>
    <dbReference type="NCBI Taxonomy" id="94219"/>
    <lineage>
        <taxon>Eukaryota</taxon>
        <taxon>Viridiplantae</taxon>
        <taxon>Streptophyta</taxon>
        <taxon>Embryophyta</taxon>
        <taxon>Tracheophyta</taxon>
        <taxon>Spermatophyta</taxon>
        <taxon>Magnoliopsida</taxon>
        <taxon>Liliopsida</taxon>
        <taxon>Asparagales</taxon>
        <taxon>Orchidaceae</taxon>
        <taxon>Epidendroideae</taxon>
        <taxon>Malaxideae</taxon>
        <taxon>Dendrobiinae</taxon>
        <taxon>Dendrobium</taxon>
    </lineage>
</organism>